<dbReference type="GO" id="GO:0032790">
    <property type="term" value="P:ribosome disassembly"/>
    <property type="evidence" value="ECO:0007669"/>
    <property type="project" value="TreeGrafter"/>
</dbReference>
<dbReference type="PROSITE" id="PS00301">
    <property type="entry name" value="G_TR_1"/>
    <property type="match status" value="1"/>
</dbReference>
<dbReference type="InterPro" id="IPR009000">
    <property type="entry name" value="Transl_B-barrel_sf"/>
</dbReference>
<dbReference type="PANTHER" id="PTHR43261:SF1">
    <property type="entry name" value="RIBOSOME-RELEASING FACTOR 2, MITOCHONDRIAL"/>
    <property type="match status" value="1"/>
</dbReference>
<keyword evidence="2" id="KW-0648">Protein biosynthesis</keyword>
<protein>
    <submittedName>
        <fullName evidence="7">Mitochondrial translation elongation factor G Mef2</fullName>
    </submittedName>
</protein>
<dbReference type="Gene3D" id="2.40.30.10">
    <property type="entry name" value="Translation factors"/>
    <property type="match status" value="1"/>
</dbReference>
<sequence length="824" mass="91814">MLRPLGKFVKPSIFLWKRLSSNNAIRKIRNVGIIAHIDAGKTTLTEKMLYYGGYTNHFGNVDTGNTIMDYLPSERERGITINSAAITFPWRGHTINLIDTPGHADFTFEVERSVAALDGAVAILDGSVGVEAQTKVVWSQATRYGIPKVIFVNKMDHIGSSLSKTMRSIYTQLECHNPVVLQLPVFSESFEEKKFLGVMDVLRQKMILWDVCSDSTSHDGKHVREIPIPEEKKEEFQEAREAMVMALCDLDETLCDEYLQTENVNAFSEDRLASVLQEQCIMGNVVPVLCGSSLKNIGVQPALDAIVDYLPDPVEADKLLKEKNTNVSNKTALKDIPLYALVFKVIHTPTRGILSYIRVREGTLKRGTMIYNPRTKKTERAIRIYNVYADQTEEVDEISAGNIGLVGGLKEFHTGDAITTKTKGKEQPYLKKENISQLHIPIPEPVCMAVLEPESLKDEPKLLEALASLVREDPSLRYTQNSESNQWILEGMGGLHLQISHQRLVNDFGARVILGKLQVGYRETIKKPCTFADEGFPSAISLHLRLYPLDESAEAVDFSKKANHVQEGFVFRGWTQNDSVSFPEYFDSSSIDEHLYYGILAGLSHGPLYGFPLWNVQAAIHIEACSFSSSTSSSSSLSPLALLSQTASKATRQALERLYSQSPNAFSVLEPYMDITITTPDEYLGAITKDLVGKRSAVIHEIVDESSALDPLGEPVSQENTESNMKNLKYVPRETSTYSRTDNQSATQNESYSISKTKRVSAQVPMERMLDYNSVLKALAKGNARFTMSQIQNPSSSKSALTPSSTFLPMSTERQKQVLATEMF</sequence>
<dbReference type="Proteomes" id="UP001212411">
    <property type="component" value="Chromosome 1"/>
</dbReference>
<keyword evidence="1" id="KW-0547">Nucleotide-binding</keyword>
<dbReference type="GO" id="GO:0005525">
    <property type="term" value="F:GTP binding"/>
    <property type="evidence" value="ECO:0007669"/>
    <property type="project" value="UniProtKB-KW"/>
</dbReference>
<evidence type="ECO:0000256" key="2">
    <source>
        <dbReference type="ARBA" id="ARBA00022917"/>
    </source>
</evidence>
<dbReference type="GeneID" id="80875652"/>
<dbReference type="SUPFAM" id="SSF54980">
    <property type="entry name" value="EF-G C-terminal domain-like"/>
    <property type="match status" value="2"/>
</dbReference>
<dbReference type="PROSITE" id="PS51722">
    <property type="entry name" value="G_TR_2"/>
    <property type="match status" value="1"/>
</dbReference>
<dbReference type="InterPro" id="IPR005225">
    <property type="entry name" value="Small_GTP-bd"/>
</dbReference>
<dbReference type="RefSeq" id="XP_056037124.1">
    <property type="nucleotide sequence ID" value="XM_056180963.1"/>
</dbReference>
<name>A0AAE9WAU2_9SCHI</name>
<dbReference type="InterPro" id="IPR027417">
    <property type="entry name" value="P-loop_NTPase"/>
</dbReference>
<dbReference type="Pfam" id="PF00009">
    <property type="entry name" value="GTP_EFTU"/>
    <property type="match status" value="1"/>
</dbReference>
<dbReference type="PANTHER" id="PTHR43261">
    <property type="entry name" value="TRANSLATION ELONGATION FACTOR G-RELATED"/>
    <property type="match status" value="1"/>
</dbReference>
<dbReference type="GO" id="GO:0003924">
    <property type="term" value="F:GTPase activity"/>
    <property type="evidence" value="ECO:0007669"/>
    <property type="project" value="InterPro"/>
</dbReference>
<evidence type="ECO:0000256" key="1">
    <source>
        <dbReference type="ARBA" id="ARBA00022741"/>
    </source>
</evidence>
<evidence type="ECO:0000256" key="5">
    <source>
        <dbReference type="SAM" id="MobiDB-lite"/>
    </source>
</evidence>
<dbReference type="Gene3D" id="3.30.70.240">
    <property type="match status" value="1"/>
</dbReference>
<proteinExistence type="predicted"/>
<evidence type="ECO:0000313" key="7">
    <source>
        <dbReference type="EMBL" id="WBW72881.1"/>
    </source>
</evidence>
<keyword evidence="3" id="KW-0496">Mitochondrion</keyword>
<dbReference type="KEGG" id="som:SOMG_02171"/>
<gene>
    <name evidence="7" type="primary">mef2</name>
    <name evidence="7" type="ORF">SOMG_02171</name>
</gene>
<dbReference type="NCBIfam" id="TIGR00231">
    <property type="entry name" value="small_GTP"/>
    <property type="match status" value="1"/>
</dbReference>
<evidence type="ECO:0000256" key="4">
    <source>
        <dbReference type="ARBA" id="ARBA00023134"/>
    </source>
</evidence>
<keyword evidence="7" id="KW-0251">Elongation factor</keyword>
<dbReference type="GO" id="GO:0005759">
    <property type="term" value="C:mitochondrial matrix"/>
    <property type="evidence" value="ECO:0007669"/>
    <property type="project" value="UniProtKB-ARBA"/>
</dbReference>
<feature type="region of interest" description="Disordered" evidence="5">
    <location>
        <begin position="735"/>
        <end position="754"/>
    </location>
</feature>
<keyword evidence="8" id="KW-1185">Reference proteome</keyword>
<dbReference type="SUPFAM" id="SSF52540">
    <property type="entry name" value="P-loop containing nucleoside triphosphate hydrolases"/>
    <property type="match status" value="1"/>
</dbReference>
<reference evidence="7 8" key="1">
    <citation type="journal article" date="2023" name="G3 (Bethesda)">
        <title>A high-quality reference genome for the fission yeast Schizosaccharomyces osmophilus.</title>
        <authorList>
            <person name="Jia G.S."/>
            <person name="Zhang W.C."/>
            <person name="Liang Y."/>
            <person name="Liu X.H."/>
            <person name="Rhind N."/>
            <person name="Pidoux A."/>
            <person name="Brysch-Herzberg M."/>
            <person name="Du L.L."/>
        </authorList>
    </citation>
    <scope>NUCLEOTIDE SEQUENCE [LARGE SCALE GENOMIC DNA]</scope>
    <source>
        <strain evidence="7 8">CBS 15793</strain>
    </source>
</reference>
<evidence type="ECO:0000256" key="3">
    <source>
        <dbReference type="ARBA" id="ARBA00023128"/>
    </source>
</evidence>
<keyword evidence="4" id="KW-0342">GTP-binding</keyword>
<dbReference type="InterPro" id="IPR041095">
    <property type="entry name" value="EFG_II"/>
</dbReference>
<dbReference type="FunFam" id="3.40.50.300:FF:000514">
    <property type="entry name" value="Ribosome-releasing factor 2, mitochondrial"/>
    <property type="match status" value="1"/>
</dbReference>
<dbReference type="InterPro" id="IPR031157">
    <property type="entry name" value="G_TR_CS"/>
</dbReference>
<dbReference type="AlphaFoldDB" id="A0AAE9WAU2"/>
<dbReference type="Pfam" id="PF22042">
    <property type="entry name" value="EF-G_D2"/>
    <property type="match status" value="1"/>
</dbReference>
<dbReference type="InterPro" id="IPR009022">
    <property type="entry name" value="EFG_III"/>
</dbReference>
<dbReference type="Gene3D" id="3.30.70.870">
    <property type="entry name" value="Elongation Factor G (Translational Gtpase), domain 3"/>
    <property type="match status" value="1"/>
</dbReference>
<evidence type="ECO:0000259" key="6">
    <source>
        <dbReference type="PROSITE" id="PS51722"/>
    </source>
</evidence>
<dbReference type="InterPro" id="IPR053905">
    <property type="entry name" value="EF-G-like_DII"/>
</dbReference>
<dbReference type="InterPro" id="IPR035647">
    <property type="entry name" value="EFG_III/V"/>
</dbReference>
<dbReference type="InterPro" id="IPR000795">
    <property type="entry name" value="T_Tr_GTP-bd_dom"/>
</dbReference>
<dbReference type="EMBL" id="CP115611">
    <property type="protein sequence ID" value="WBW72881.1"/>
    <property type="molecule type" value="Genomic_DNA"/>
</dbReference>
<dbReference type="Gene3D" id="3.40.50.300">
    <property type="entry name" value="P-loop containing nucleotide triphosphate hydrolases"/>
    <property type="match status" value="1"/>
</dbReference>
<accession>A0AAE9WAU2</accession>
<dbReference type="PRINTS" id="PR00315">
    <property type="entry name" value="ELONGATNFCT"/>
</dbReference>
<feature type="domain" description="Tr-type G" evidence="6">
    <location>
        <begin position="26"/>
        <end position="314"/>
    </location>
</feature>
<dbReference type="GO" id="GO:0032543">
    <property type="term" value="P:mitochondrial translation"/>
    <property type="evidence" value="ECO:0007669"/>
    <property type="project" value="TreeGrafter"/>
</dbReference>
<dbReference type="GO" id="GO:0003746">
    <property type="term" value="F:translation elongation factor activity"/>
    <property type="evidence" value="ECO:0007669"/>
    <property type="project" value="UniProtKB-KW"/>
</dbReference>
<dbReference type="CDD" id="cd01886">
    <property type="entry name" value="EF-G"/>
    <property type="match status" value="1"/>
</dbReference>
<dbReference type="CDD" id="cd16262">
    <property type="entry name" value="EFG_III"/>
    <property type="match status" value="1"/>
</dbReference>
<dbReference type="Pfam" id="PF14492">
    <property type="entry name" value="EFG_III"/>
    <property type="match status" value="1"/>
</dbReference>
<evidence type="ECO:0000313" key="8">
    <source>
        <dbReference type="Proteomes" id="UP001212411"/>
    </source>
</evidence>
<organism evidence="7 8">
    <name type="scientific">Schizosaccharomyces osmophilus</name>
    <dbReference type="NCBI Taxonomy" id="2545709"/>
    <lineage>
        <taxon>Eukaryota</taxon>
        <taxon>Fungi</taxon>
        <taxon>Dikarya</taxon>
        <taxon>Ascomycota</taxon>
        <taxon>Taphrinomycotina</taxon>
        <taxon>Schizosaccharomycetes</taxon>
        <taxon>Schizosaccharomycetales</taxon>
        <taxon>Schizosaccharomycetaceae</taxon>
        <taxon>Schizosaccharomyces</taxon>
    </lineage>
</organism>
<dbReference type="SUPFAM" id="SSF50447">
    <property type="entry name" value="Translation proteins"/>
    <property type="match status" value="1"/>
</dbReference>